<keyword evidence="2" id="KW-1185">Reference proteome</keyword>
<gene>
    <name evidence="1" type="ORF">BDN72DRAFT_844792</name>
</gene>
<dbReference type="EMBL" id="ML208416">
    <property type="protein sequence ID" value="TFK66091.1"/>
    <property type="molecule type" value="Genomic_DNA"/>
</dbReference>
<evidence type="ECO:0000313" key="1">
    <source>
        <dbReference type="EMBL" id="TFK66091.1"/>
    </source>
</evidence>
<name>A0ACD3AKN0_9AGAR</name>
<proteinExistence type="predicted"/>
<reference evidence="1 2" key="1">
    <citation type="journal article" date="2019" name="Nat. Ecol. Evol.">
        <title>Megaphylogeny resolves global patterns of mushroom evolution.</title>
        <authorList>
            <person name="Varga T."/>
            <person name="Krizsan K."/>
            <person name="Foldi C."/>
            <person name="Dima B."/>
            <person name="Sanchez-Garcia M."/>
            <person name="Sanchez-Ramirez S."/>
            <person name="Szollosi G.J."/>
            <person name="Szarkandi J.G."/>
            <person name="Papp V."/>
            <person name="Albert L."/>
            <person name="Andreopoulos W."/>
            <person name="Angelini C."/>
            <person name="Antonin V."/>
            <person name="Barry K.W."/>
            <person name="Bougher N.L."/>
            <person name="Buchanan P."/>
            <person name="Buyck B."/>
            <person name="Bense V."/>
            <person name="Catcheside P."/>
            <person name="Chovatia M."/>
            <person name="Cooper J."/>
            <person name="Damon W."/>
            <person name="Desjardin D."/>
            <person name="Finy P."/>
            <person name="Geml J."/>
            <person name="Haridas S."/>
            <person name="Hughes K."/>
            <person name="Justo A."/>
            <person name="Karasinski D."/>
            <person name="Kautmanova I."/>
            <person name="Kiss B."/>
            <person name="Kocsube S."/>
            <person name="Kotiranta H."/>
            <person name="LaButti K.M."/>
            <person name="Lechner B.E."/>
            <person name="Liimatainen K."/>
            <person name="Lipzen A."/>
            <person name="Lukacs Z."/>
            <person name="Mihaltcheva S."/>
            <person name="Morgado L.N."/>
            <person name="Niskanen T."/>
            <person name="Noordeloos M.E."/>
            <person name="Ohm R.A."/>
            <person name="Ortiz-Santana B."/>
            <person name="Ovrebo C."/>
            <person name="Racz N."/>
            <person name="Riley R."/>
            <person name="Savchenko A."/>
            <person name="Shiryaev A."/>
            <person name="Soop K."/>
            <person name="Spirin V."/>
            <person name="Szebenyi C."/>
            <person name="Tomsovsky M."/>
            <person name="Tulloss R.E."/>
            <person name="Uehling J."/>
            <person name="Grigoriev I.V."/>
            <person name="Vagvolgyi C."/>
            <person name="Papp T."/>
            <person name="Martin F.M."/>
            <person name="Miettinen O."/>
            <person name="Hibbett D.S."/>
            <person name="Nagy L.G."/>
        </authorList>
    </citation>
    <scope>NUCLEOTIDE SEQUENCE [LARGE SCALE GENOMIC DNA]</scope>
    <source>
        <strain evidence="1 2">NL-1719</strain>
    </source>
</reference>
<dbReference type="Proteomes" id="UP000308600">
    <property type="component" value="Unassembled WGS sequence"/>
</dbReference>
<evidence type="ECO:0000313" key="2">
    <source>
        <dbReference type="Proteomes" id="UP000308600"/>
    </source>
</evidence>
<accession>A0ACD3AKN0</accession>
<organism evidence="1 2">
    <name type="scientific">Pluteus cervinus</name>
    <dbReference type="NCBI Taxonomy" id="181527"/>
    <lineage>
        <taxon>Eukaryota</taxon>
        <taxon>Fungi</taxon>
        <taxon>Dikarya</taxon>
        <taxon>Basidiomycota</taxon>
        <taxon>Agaricomycotina</taxon>
        <taxon>Agaricomycetes</taxon>
        <taxon>Agaricomycetidae</taxon>
        <taxon>Agaricales</taxon>
        <taxon>Pluteineae</taxon>
        <taxon>Pluteaceae</taxon>
        <taxon>Pluteus</taxon>
    </lineage>
</organism>
<protein>
    <submittedName>
        <fullName evidence="1">Uncharacterized protein</fullName>
    </submittedName>
</protein>
<sequence length="568" mass="63108">MTSLSNHSYPPPTHDEPYGGIIVERPPTHDFHDDRTIVRTPSPTPSEERALKGNVIDYKQMLNWRYWFRREWFWYYVVGILVVVLSALVTIYHEQIVEWLTPVSQFLHKFKLGWLVPVGILFVISFPPLFGHEVVAVLCGVVWGLWIGFAIVALGTFLGEIGNFYAFKYLFRKRAEKLEREKLMYACLAKAVREGGFKIALAARLSAIPGHFTTAVFSTCGMNIIVFSCAAILSLPKQFLTVYLGVILHESGSGAQPSSQSKAVTDSVLVVTLLITAFAMWYILHEMNKVKPAIIMKRRQDRKLKKMQELGLDISRFASTEFSPTPTIRQSEPDAELKAATFNAVSLYQPKPTKPNVLHKARRDEQGYAYPTTLDGRGMPVSRRSTNESVQNSGPGPINTSYAPGMHHPNFPSEDDLGYLSSRPPMQHAPQPDRIPRGHSPTGSSSSHGSHSSHLQARVDHPYGAGAIYPQDDSTPMQPAFPSHRSSPAPEVRSTANLLANDEWGQGIRHDRDDTGYSQSSFATAHSALPSSSSPPPSLPSQNQPQYQPRKSSLKTVPNALTPGGRRE</sequence>